<organism evidence="2 3">
    <name type="scientific">Gulo gulo</name>
    <name type="common">Wolverine</name>
    <name type="synonym">Gluton</name>
    <dbReference type="NCBI Taxonomy" id="48420"/>
    <lineage>
        <taxon>Eukaryota</taxon>
        <taxon>Metazoa</taxon>
        <taxon>Chordata</taxon>
        <taxon>Craniata</taxon>
        <taxon>Vertebrata</taxon>
        <taxon>Euteleostomi</taxon>
        <taxon>Mammalia</taxon>
        <taxon>Eutheria</taxon>
        <taxon>Laurasiatheria</taxon>
        <taxon>Carnivora</taxon>
        <taxon>Caniformia</taxon>
        <taxon>Musteloidea</taxon>
        <taxon>Mustelidae</taxon>
        <taxon>Guloninae</taxon>
        <taxon>Gulo</taxon>
    </lineage>
</organism>
<name>A0A9X9M351_GULGU</name>
<feature type="non-terminal residue" evidence="2">
    <location>
        <position position="258"/>
    </location>
</feature>
<reference evidence="2 3" key="1">
    <citation type="submission" date="2018-10" db="EMBL/GenBank/DDBJ databases">
        <authorList>
            <person name="Ekblom R."/>
            <person name="Jareborg N."/>
        </authorList>
    </citation>
    <scope>NUCLEOTIDE SEQUENCE [LARGE SCALE GENOMIC DNA]</scope>
    <source>
        <tissue evidence="2">Muscle</tissue>
    </source>
</reference>
<feature type="region of interest" description="Disordered" evidence="1">
    <location>
        <begin position="232"/>
        <end position="258"/>
    </location>
</feature>
<gene>
    <name evidence="2" type="ORF">BN2614_LOCUS9</name>
</gene>
<sequence>MPSFCWIRKLSLENQNTLPTIAHQGKLGFELSSKSSSFKFCWGGEFARQSLGPPISLPVTVVQPTQGPPTQPPGRPTASTPRGGRKETHRGCLDKGYRALSGGWPRASRWTSLLSFKPPHRLGARHSYCPRSTDREPGRGEANAQVSDQRKGRRSGTWAQRHLAHGSLLLTGRWDSPRLPLQAAPPWGLSQPGHVCYTPLTCAITISPDYITRGRRGLCQAGWAARGGGGGLCPSQRGLPWTPRRRAFPTPTPSPIAT</sequence>
<accession>A0A9X9M351</accession>
<dbReference type="EMBL" id="CYRY02040156">
    <property type="protein sequence ID" value="VCX31062.1"/>
    <property type="molecule type" value="Genomic_DNA"/>
</dbReference>
<feature type="compositionally biased region" description="Pro residues" evidence="1">
    <location>
        <begin position="66"/>
        <end position="75"/>
    </location>
</feature>
<evidence type="ECO:0000256" key="1">
    <source>
        <dbReference type="SAM" id="MobiDB-lite"/>
    </source>
</evidence>
<evidence type="ECO:0000313" key="3">
    <source>
        <dbReference type="Proteomes" id="UP000269945"/>
    </source>
</evidence>
<keyword evidence="3" id="KW-1185">Reference proteome</keyword>
<comment type="caution">
    <text evidence="2">The sequence shown here is derived from an EMBL/GenBank/DDBJ whole genome shotgun (WGS) entry which is preliminary data.</text>
</comment>
<evidence type="ECO:0000313" key="2">
    <source>
        <dbReference type="EMBL" id="VCX31062.1"/>
    </source>
</evidence>
<protein>
    <submittedName>
        <fullName evidence="2">Uncharacterized protein</fullName>
    </submittedName>
</protein>
<feature type="region of interest" description="Disordered" evidence="1">
    <location>
        <begin position="58"/>
        <end position="92"/>
    </location>
</feature>
<feature type="region of interest" description="Disordered" evidence="1">
    <location>
        <begin position="125"/>
        <end position="159"/>
    </location>
</feature>
<dbReference type="AlphaFoldDB" id="A0A9X9M351"/>
<proteinExistence type="predicted"/>
<dbReference type="Proteomes" id="UP000269945">
    <property type="component" value="Unassembled WGS sequence"/>
</dbReference>